<dbReference type="Proteomes" id="UP000324143">
    <property type="component" value="Unassembled WGS sequence"/>
</dbReference>
<gene>
    <name evidence="4" type="ORF">FXF47_08940</name>
</gene>
<evidence type="ECO:0008006" key="6">
    <source>
        <dbReference type="Google" id="ProtNLM"/>
    </source>
</evidence>
<dbReference type="PANTHER" id="PTHR43146">
    <property type="entry name" value="CANCER-RELATED NUCLEOSIDE-TRIPHOSPHATASE"/>
    <property type="match status" value="1"/>
</dbReference>
<comment type="caution">
    <text evidence="4">The sequence shown here is derived from an EMBL/GenBank/DDBJ whole genome shotgun (WGS) entry which is preliminary data.</text>
</comment>
<evidence type="ECO:0000256" key="3">
    <source>
        <dbReference type="ARBA" id="ARBA00022840"/>
    </source>
</evidence>
<keyword evidence="5" id="KW-1185">Reference proteome</keyword>
<dbReference type="GO" id="GO:0017111">
    <property type="term" value="F:ribonucleoside triphosphate phosphatase activity"/>
    <property type="evidence" value="ECO:0007669"/>
    <property type="project" value="InterPro"/>
</dbReference>
<dbReference type="PANTHER" id="PTHR43146:SF1">
    <property type="entry name" value="CANCER-RELATED NUCLEOSIDE-TRIPHOSPHATASE"/>
    <property type="match status" value="1"/>
</dbReference>
<reference evidence="4" key="1">
    <citation type="submission" date="2019-08" db="EMBL/GenBank/DDBJ databases">
        <title>Genomic characterization of a novel candidate phylum (ARYD3) from a high temperature, high salinity tertiary oil reservoir in north central Oklahoma, USA.</title>
        <authorList>
            <person name="Youssef N.H."/>
            <person name="Yadav A."/>
            <person name="Elshahed M.S."/>
        </authorList>
    </citation>
    <scope>NUCLEOTIDE SEQUENCE [LARGE SCALE GENOMIC DNA]</scope>
    <source>
        <strain evidence="4">ARYD3</strain>
    </source>
</reference>
<proteinExistence type="predicted"/>
<evidence type="ECO:0000313" key="5">
    <source>
        <dbReference type="Proteomes" id="UP000324143"/>
    </source>
</evidence>
<dbReference type="AlphaFoldDB" id="A0A5D0MG97"/>
<dbReference type="InterPro" id="IPR027417">
    <property type="entry name" value="P-loop_NTPase"/>
</dbReference>
<dbReference type="Pfam" id="PF03266">
    <property type="entry name" value="NTPase_1"/>
    <property type="match status" value="1"/>
</dbReference>
<evidence type="ECO:0000256" key="1">
    <source>
        <dbReference type="ARBA" id="ARBA00022741"/>
    </source>
</evidence>
<dbReference type="EMBL" id="VSIX01000130">
    <property type="protein sequence ID" value="TYB30501.1"/>
    <property type="molecule type" value="Genomic_DNA"/>
</dbReference>
<name>A0A5D0MG97_9BACT</name>
<dbReference type="SUPFAM" id="SSF52540">
    <property type="entry name" value="P-loop containing nucleoside triphosphate hydrolases"/>
    <property type="match status" value="1"/>
</dbReference>
<protein>
    <recommendedName>
        <fullName evidence="6">NTPase</fullName>
    </recommendedName>
</protein>
<organism evidence="4 5">
    <name type="scientific">Candidatus Mcinerneyibacterium aminivorans</name>
    <dbReference type="NCBI Taxonomy" id="2703815"/>
    <lineage>
        <taxon>Bacteria</taxon>
        <taxon>Candidatus Macinerneyibacteriota</taxon>
        <taxon>Candidatus Mcinerneyibacteria</taxon>
        <taxon>Candidatus Mcinerneyibacteriales</taxon>
        <taxon>Candidatus Mcinerneyibacteriaceae</taxon>
        <taxon>Candidatus Mcinerneyibacterium</taxon>
    </lineage>
</organism>
<dbReference type="Gene3D" id="3.40.50.300">
    <property type="entry name" value="P-loop containing nucleotide triphosphate hydrolases"/>
    <property type="match status" value="1"/>
</dbReference>
<evidence type="ECO:0000256" key="2">
    <source>
        <dbReference type="ARBA" id="ARBA00022801"/>
    </source>
</evidence>
<evidence type="ECO:0000313" key="4">
    <source>
        <dbReference type="EMBL" id="TYB30501.1"/>
    </source>
</evidence>
<keyword evidence="1" id="KW-0547">Nucleotide-binding</keyword>
<accession>A0A5D0MG97</accession>
<dbReference type="InterPro" id="IPR004948">
    <property type="entry name" value="Nuc-triphosphatase_THEP1"/>
</dbReference>
<keyword evidence="3" id="KW-0067">ATP-binding</keyword>
<keyword evidence="2" id="KW-0378">Hydrolase</keyword>
<sequence length="181" mass="20834">MFLENTVVKKNIFLTGKPGIGKTTGIKRIISKLDKSRIKGFITAEKRNRNERTGFLIKTLNDKMAYMAHVNFDTDYKLGKYFVSVENINKFMVQSMNPDKNSLIILDEIGKMECLSEKFKTMVLKVLESSNKVLGTISVSNIKFIKDIHERKDTEILNVNLKNRDKLADKLISSCFLDEFR</sequence>
<dbReference type="GO" id="GO:0005524">
    <property type="term" value="F:ATP binding"/>
    <property type="evidence" value="ECO:0007669"/>
    <property type="project" value="UniProtKB-KW"/>
</dbReference>